<proteinExistence type="predicted"/>
<feature type="region of interest" description="Disordered" evidence="1">
    <location>
        <begin position="193"/>
        <end position="213"/>
    </location>
</feature>
<comment type="caution">
    <text evidence="2">The sequence shown here is derived from an EMBL/GenBank/DDBJ whole genome shotgun (WGS) entry which is preliminary data.</text>
</comment>
<sequence>MHASARQPAQKGADTSAMDLLSSPQQMQQDSPPEHAHQQLQQQLQQQDTFSTPPPLMHFPHCRLDITTFPCPPHTNRDGTPFTGGSGKLEQIALPGALVRTLLSRFKDGLQKQHQQQHQPPPPPPHPSKTRPSNGKERTPVHIQPHFDDADDWVFSRCLLADFTGFREDEAEVLSGQGRLCCWASVVLQPQQQQQGQHSQQEGEGEPLQDNSSGKWELGFVVQRVGVRDPGSGWCECF</sequence>
<accession>A0AAN6PT62</accession>
<dbReference type="AlphaFoldDB" id="A0AAN6PT62"/>
<feature type="compositionally biased region" description="Basic and acidic residues" evidence="1">
    <location>
        <begin position="134"/>
        <end position="143"/>
    </location>
</feature>
<evidence type="ECO:0000313" key="2">
    <source>
        <dbReference type="EMBL" id="KAK4044386.1"/>
    </source>
</evidence>
<feature type="compositionally biased region" description="Low complexity" evidence="1">
    <location>
        <begin position="193"/>
        <end position="202"/>
    </location>
</feature>
<organism evidence="2 3">
    <name type="scientific">Parachaetomium inaequale</name>
    <dbReference type="NCBI Taxonomy" id="2588326"/>
    <lineage>
        <taxon>Eukaryota</taxon>
        <taxon>Fungi</taxon>
        <taxon>Dikarya</taxon>
        <taxon>Ascomycota</taxon>
        <taxon>Pezizomycotina</taxon>
        <taxon>Sordariomycetes</taxon>
        <taxon>Sordariomycetidae</taxon>
        <taxon>Sordariales</taxon>
        <taxon>Chaetomiaceae</taxon>
        <taxon>Parachaetomium</taxon>
    </lineage>
</organism>
<name>A0AAN6PT62_9PEZI</name>
<feature type="compositionally biased region" description="Low complexity" evidence="1">
    <location>
        <begin position="18"/>
        <end position="31"/>
    </location>
</feature>
<dbReference type="Proteomes" id="UP001303115">
    <property type="component" value="Unassembled WGS sequence"/>
</dbReference>
<protein>
    <submittedName>
        <fullName evidence="2">Uncharacterized protein</fullName>
    </submittedName>
</protein>
<evidence type="ECO:0000256" key="1">
    <source>
        <dbReference type="SAM" id="MobiDB-lite"/>
    </source>
</evidence>
<gene>
    <name evidence="2" type="ORF">C8A01DRAFT_42817</name>
</gene>
<feature type="compositionally biased region" description="Low complexity" evidence="1">
    <location>
        <begin position="38"/>
        <end position="47"/>
    </location>
</feature>
<reference evidence="3" key="1">
    <citation type="journal article" date="2023" name="Mol. Phylogenet. Evol.">
        <title>Genome-scale phylogeny and comparative genomics of the fungal order Sordariales.</title>
        <authorList>
            <person name="Hensen N."/>
            <person name="Bonometti L."/>
            <person name="Westerberg I."/>
            <person name="Brannstrom I.O."/>
            <person name="Guillou S."/>
            <person name="Cros-Aarteil S."/>
            <person name="Calhoun S."/>
            <person name="Haridas S."/>
            <person name="Kuo A."/>
            <person name="Mondo S."/>
            <person name="Pangilinan J."/>
            <person name="Riley R."/>
            <person name="LaButti K."/>
            <person name="Andreopoulos B."/>
            <person name="Lipzen A."/>
            <person name="Chen C."/>
            <person name="Yan M."/>
            <person name="Daum C."/>
            <person name="Ng V."/>
            <person name="Clum A."/>
            <person name="Steindorff A."/>
            <person name="Ohm R.A."/>
            <person name="Martin F."/>
            <person name="Silar P."/>
            <person name="Natvig D.O."/>
            <person name="Lalanne C."/>
            <person name="Gautier V."/>
            <person name="Ament-Velasquez S.L."/>
            <person name="Kruys A."/>
            <person name="Hutchinson M.I."/>
            <person name="Powell A.J."/>
            <person name="Barry K."/>
            <person name="Miller A.N."/>
            <person name="Grigoriev I.V."/>
            <person name="Debuchy R."/>
            <person name="Gladieux P."/>
            <person name="Hiltunen Thoren M."/>
            <person name="Johannesson H."/>
        </authorList>
    </citation>
    <scope>NUCLEOTIDE SEQUENCE [LARGE SCALE GENOMIC DNA]</scope>
    <source>
        <strain evidence="3">CBS 284.82</strain>
    </source>
</reference>
<feature type="region of interest" description="Disordered" evidence="1">
    <location>
        <begin position="108"/>
        <end position="143"/>
    </location>
</feature>
<evidence type="ECO:0000313" key="3">
    <source>
        <dbReference type="Proteomes" id="UP001303115"/>
    </source>
</evidence>
<dbReference type="EMBL" id="MU854319">
    <property type="protein sequence ID" value="KAK4044386.1"/>
    <property type="molecule type" value="Genomic_DNA"/>
</dbReference>
<feature type="region of interest" description="Disordered" evidence="1">
    <location>
        <begin position="1"/>
        <end position="61"/>
    </location>
</feature>
<keyword evidence="3" id="KW-1185">Reference proteome</keyword>